<name>A0A448KBL6_9ACTO</name>
<dbReference type="AlphaFoldDB" id="A0A448KBL6"/>
<sequence>MERAVARARVWKLAGRHAPGAGASAARPQVIDIDATLVNVHSDKEGAAPTFKKGYGLHPLTAWLPHAQALRSIAHDGGRDDVTVVWIGQTDGWFQRLPAGH</sequence>
<dbReference type="KEGG" id="asla:NCTC11923_00948"/>
<proteinExistence type="predicted"/>
<dbReference type="Proteomes" id="UP000276899">
    <property type="component" value="Chromosome"/>
</dbReference>
<accession>A0A448KBL6</accession>
<dbReference type="EMBL" id="LR134363">
    <property type="protein sequence ID" value="VEG74314.1"/>
    <property type="molecule type" value="Genomic_DNA"/>
</dbReference>
<organism evidence="1 2">
    <name type="scientific">Actinomyces slackii</name>
    <dbReference type="NCBI Taxonomy" id="52774"/>
    <lineage>
        <taxon>Bacteria</taxon>
        <taxon>Bacillati</taxon>
        <taxon>Actinomycetota</taxon>
        <taxon>Actinomycetes</taxon>
        <taxon>Actinomycetales</taxon>
        <taxon>Actinomycetaceae</taxon>
        <taxon>Actinomyces</taxon>
    </lineage>
</organism>
<evidence type="ECO:0000313" key="2">
    <source>
        <dbReference type="Proteomes" id="UP000276899"/>
    </source>
</evidence>
<keyword evidence="2" id="KW-1185">Reference proteome</keyword>
<evidence type="ECO:0000313" key="1">
    <source>
        <dbReference type="EMBL" id="VEG74314.1"/>
    </source>
</evidence>
<protein>
    <submittedName>
        <fullName evidence="1">Uncharacterized protein</fullName>
    </submittedName>
</protein>
<gene>
    <name evidence="1" type="ORF">NCTC11923_00948</name>
</gene>
<reference evidence="1 2" key="1">
    <citation type="submission" date="2018-12" db="EMBL/GenBank/DDBJ databases">
        <authorList>
            <consortium name="Pathogen Informatics"/>
        </authorList>
    </citation>
    <scope>NUCLEOTIDE SEQUENCE [LARGE SCALE GENOMIC DNA]</scope>
    <source>
        <strain evidence="1 2">NCTC11923</strain>
    </source>
</reference>